<keyword evidence="4" id="KW-1185">Reference proteome</keyword>
<feature type="transmembrane region" description="Helical" evidence="1">
    <location>
        <begin position="124"/>
        <end position="141"/>
    </location>
</feature>
<keyword evidence="1" id="KW-1133">Transmembrane helix</keyword>
<feature type="domain" description="EamA" evidence="2">
    <location>
        <begin position="154"/>
        <end position="280"/>
    </location>
</feature>
<evidence type="ECO:0000259" key="2">
    <source>
        <dbReference type="Pfam" id="PF00892"/>
    </source>
</evidence>
<reference evidence="3 4" key="1">
    <citation type="submission" date="2016-02" db="EMBL/GenBank/DDBJ databases">
        <authorList>
            <person name="Wen L."/>
            <person name="He K."/>
            <person name="Yang H."/>
        </authorList>
    </citation>
    <scope>NUCLEOTIDE SEQUENCE [LARGE SCALE GENOMIC DNA]</scope>
    <source>
        <strain evidence="3 4">TSA40</strain>
    </source>
</reference>
<gene>
    <name evidence="3" type="ORF">AYR66_00595</name>
</gene>
<keyword evidence="1" id="KW-0472">Membrane</keyword>
<dbReference type="EMBL" id="LSTO01000003">
    <property type="protein sequence ID" value="OWW18608.1"/>
    <property type="molecule type" value="Genomic_DNA"/>
</dbReference>
<feature type="transmembrane region" description="Helical" evidence="1">
    <location>
        <begin position="179"/>
        <end position="201"/>
    </location>
</feature>
<feature type="transmembrane region" description="Helical" evidence="1">
    <location>
        <begin position="37"/>
        <end position="56"/>
    </location>
</feature>
<protein>
    <submittedName>
        <fullName evidence="3">Permease</fullName>
    </submittedName>
</protein>
<dbReference type="AlphaFoldDB" id="A0A254TG13"/>
<feature type="transmembrane region" description="Helical" evidence="1">
    <location>
        <begin position="153"/>
        <end position="172"/>
    </location>
</feature>
<dbReference type="Pfam" id="PF00892">
    <property type="entry name" value="EamA"/>
    <property type="match status" value="2"/>
</dbReference>
<dbReference type="Proteomes" id="UP000197535">
    <property type="component" value="Unassembled WGS sequence"/>
</dbReference>
<proteinExistence type="predicted"/>
<evidence type="ECO:0000313" key="3">
    <source>
        <dbReference type="EMBL" id="OWW18608.1"/>
    </source>
</evidence>
<dbReference type="SUPFAM" id="SSF103481">
    <property type="entry name" value="Multidrug resistance efflux transporter EmrE"/>
    <property type="match status" value="2"/>
</dbReference>
<dbReference type="PANTHER" id="PTHR22911">
    <property type="entry name" value="ACYL-MALONYL CONDENSING ENZYME-RELATED"/>
    <property type="match status" value="1"/>
</dbReference>
<feature type="transmembrane region" description="Helical" evidence="1">
    <location>
        <begin position="68"/>
        <end position="89"/>
    </location>
</feature>
<dbReference type="PANTHER" id="PTHR22911:SF135">
    <property type="entry name" value="BLR4310 PROTEIN"/>
    <property type="match status" value="1"/>
</dbReference>
<feature type="transmembrane region" description="Helical" evidence="1">
    <location>
        <begin position="95"/>
        <end position="117"/>
    </location>
</feature>
<evidence type="ECO:0000256" key="1">
    <source>
        <dbReference type="SAM" id="Phobius"/>
    </source>
</evidence>
<name>A0A254TG13_9BURK</name>
<sequence>MTSHQRAILLMIIAPTLWSMAGVMTRHLESAQGFEVTFWRSLFSALFVAGALLYRQGLPKTVDTVRKGGGLGVLSGMMWSVMFICFMVALTRTTVANTLIVMSVAPLLTAFLAWLILKEHVAPRTWLAIGAAFAGISWMFVHGMSEVDGQHLTGMMIAGAVPVAAAINLIAIKRAGHGVDLVPSVLLGSVFAAALMLPVAWPLETSLHDIAILATLGFFQLGLPCMLMVKAMKNLTAPEVSLLSLLEVLLGPLWAWLGAGEVPAQETLVGGAVVMAALVFNELAPSRRPQSTALQ</sequence>
<comment type="caution">
    <text evidence="3">The sequence shown here is derived from an EMBL/GenBank/DDBJ whole genome shotgun (WGS) entry which is preliminary data.</text>
</comment>
<feature type="domain" description="EamA" evidence="2">
    <location>
        <begin position="6"/>
        <end position="140"/>
    </location>
</feature>
<accession>A0A254TG13</accession>
<evidence type="ECO:0000313" key="4">
    <source>
        <dbReference type="Proteomes" id="UP000197535"/>
    </source>
</evidence>
<dbReference type="InterPro" id="IPR037185">
    <property type="entry name" value="EmrE-like"/>
</dbReference>
<feature type="transmembrane region" description="Helical" evidence="1">
    <location>
        <begin position="7"/>
        <end position="25"/>
    </location>
</feature>
<organism evidence="3 4">
    <name type="scientific">Noviherbaspirillum denitrificans</name>
    <dbReference type="NCBI Taxonomy" id="1968433"/>
    <lineage>
        <taxon>Bacteria</taxon>
        <taxon>Pseudomonadati</taxon>
        <taxon>Pseudomonadota</taxon>
        <taxon>Betaproteobacteria</taxon>
        <taxon>Burkholderiales</taxon>
        <taxon>Oxalobacteraceae</taxon>
        <taxon>Noviherbaspirillum</taxon>
    </lineage>
</organism>
<keyword evidence="1" id="KW-0812">Transmembrane</keyword>
<dbReference type="GO" id="GO:0016020">
    <property type="term" value="C:membrane"/>
    <property type="evidence" value="ECO:0007669"/>
    <property type="project" value="InterPro"/>
</dbReference>
<feature type="transmembrane region" description="Helical" evidence="1">
    <location>
        <begin position="207"/>
        <end position="228"/>
    </location>
</feature>
<dbReference type="InterPro" id="IPR000620">
    <property type="entry name" value="EamA_dom"/>
</dbReference>